<sequence>MPVLWQTTFSLELAYTTKSSVGMILS</sequence>
<dbReference type="AlphaFoldDB" id="A0A2P2Q0X8"/>
<name>A0A2P2Q0X8_RHIMU</name>
<evidence type="ECO:0000313" key="1">
    <source>
        <dbReference type="EMBL" id="MBX60612.1"/>
    </source>
</evidence>
<dbReference type="EMBL" id="GGEC01080128">
    <property type="protein sequence ID" value="MBX60612.1"/>
    <property type="molecule type" value="Transcribed_RNA"/>
</dbReference>
<organism evidence="1">
    <name type="scientific">Rhizophora mucronata</name>
    <name type="common">Asiatic mangrove</name>
    <dbReference type="NCBI Taxonomy" id="61149"/>
    <lineage>
        <taxon>Eukaryota</taxon>
        <taxon>Viridiplantae</taxon>
        <taxon>Streptophyta</taxon>
        <taxon>Embryophyta</taxon>
        <taxon>Tracheophyta</taxon>
        <taxon>Spermatophyta</taxon>
        <taxon>Magnoliopsida</taxon>
        <taxon>eudicotyledons</taxon>
        <taxon>Gunneridae</taxon>
        <taxon>Pentapetalae</taxon>
        <taxon>rosids</taxon>
        <taxon>fabids</taxon>
        <taxon>Malpighiales</taxon>
        <taxon>Rhizophoraceae</taxon>
        <taxon>Rhizophora</taxon>
    </lineage>
</organism>
<protein>
    <submittedName>
        <fullName evidence="1">Uncharacterized protein</fullName>
    </submittedName>
</protein>
<proteinExistence type="predicted"/>
<reference evidence="1" key="1">
    <citation type="submission" date="2018-02" db="EMBL/GenBank/DDBJ databases">
        <title>Rhizophora mucronata_Transcriptome.</title>
        <authorList>
            <person name="Meera S.P."/>
            <person name="Sreeshan A."/>
            <person name="Augustine A."/>
        </authorList>
    </citation>
    <scope>NUCLEOTIDE SEQUENCE</scope>
    <source>
        <tissue evidence="1">Leaf</tissue>
    </source>
</reference>
<accession>A0A2P2Q0X8</accession>